<reference evidence="2 3" key="2">
    <citation type="journal article" date="2024" name="Int. J. Syst. Evol. Microbiol.">
        <title>Promethearchaeum syntrophicum gen. nov., sp. nov., an anaerobic, obligately syntrophic archaeon, the first isolate of the lineage 'Asgard' archaea, and proposal of the new archaeal phylum Promethearchaeota phyl. nov. and kingdom Promethearchaeati regn. nov.</title>
        <authorList>
            <person name="Imachi H."/>
            <person name="Nobu M.K."/>
            <person name="Kato S."/>
            <person name="Takaki Y."/>
            <person name="Miyazaki M."/>
            <person name="Miyata M."/>
            <person name="Ogawara M."/>
            <person name="Saito Y."/>
            <person name="Sakai S."/>
            <person name="Tahara Y.O."/>
            <person name="Takano Y."/>
            <person name="Tasumi E."/>
            <person name="Uematsu K."/>
            <person name="Yoshimura T."/>
            <person name="Itoh T."/>
            <person name="Ohkuma M."/>
            <person name="Takai K."/>
        </authorList>
    </citation>
    <scope>NUCLEOTIDE SEQUENCE [LARGE SCALE GENOMIC DNA]</scope>
    <source>
        <strain evidence="2 3">MK-D1</strain>
    </source>
</reference>
<reference evidence="2 3" key="1">
    <citation type="journal article" date="2020" name="Nature">
        <title>Isolation of an archaeon at the prokaryote-eukaryote interface.</title>
        <authorList>
            <person name="Imachi H."/>
            <person name="Nobu M.K."/>
            <person name="Nakahara N."/>
            <person name="Morono Y."/>
            <person name="Ogawara M."/>
            <person name="Takaki Y."/>
            <person name="Takano Y."/>
            <person name="Uematsu K."/>
            <person name="Ikuta T."/>
            <person name="Ito M."/>
            <person name="Matsui Y."/>
            <person name="Miyazaki M."/>
            <person name="Murata K."/>
            <person name="Saito Y."/>
            <person name="Sakai S."/>
            <person name="Song C."/>
            <person name="Tasumi E."/>
            <person name="Yamanaka Y."/>
            <person name="Yamaguchi T."/>
            <person name="Kamagata Y."/>
            <person name="Tamaki H."/>
            <person name="Takai K."/>
        </authorList>
    </citation>
    <scope>NUCLEOTIDE SEQUENCE [LARGE SCALE GENOMIC DNA]</scope>
    <source>
        <strain evidence="2 3">MK-D1</strain>
    </source>
</reference>
<name>A0A5B9DEM5_9ARCH</name>
<protein>
    <recommendedName>
        <fullName evidence="4">Chromosome partition protein Smc</fullName>
    </recommendedName>
</protein>
<evidence type="ECO:0000313" key="3">
    <source>
        <dbReference type="Proteomes" id="UP000321408"/>
    </source>
</evidence>
<accession>A0A5B9DEM5</accession>
<feature type="coiled-coil region" evidence="1">
    <location>
        <begin position="30"/>
        <end position="64"/>
    </location>
</feature>
<organism evidence="2 3">
    <name type="scientific">Promethearchaeum syntrophicum</name>
    <dbReference type="NCBI Taxonomy" id="2594042"/>
    <lineage>
        <taxon>Archaea</taxon>
        <taxon>Promethearchaeati</taxon>
        <taxon>Promethearchaeota</taxon>
        <taxon>Promethearchaeia</taxon>
        <taxon>Promethearchaeales</taxon>
        <taxon>Promethearchaeaceae</taxon>
        <taxon>Promethearchaeum</taxon>
    </lineage>
</organism>
<keyword evidence="3" id="KW-1185">Reference proteome</keyword>
<gene>
    <name evidence="2" type="ORF">DSAG12_03082</name>
</gene>
<evidence type="ECO:0008006" key="4">
    <source>
        <dbReference type="Google" id="ProtNLM"/>
    </source>
</evidence>
<dbReference type="AlphaFoldDB" id="A0A5B9DEM5"/>
<dbReference type="EMBL" id="CP042905">
    <property type="protein sequence ID" value="QEE17250.1"/>
    <property type="molecule type" value="Genomic_DNA"/>
</dbReference>
<dbReference type="RefSeq" id="WP_147664151.1">
    <property type="nucleotide sequence ID" value="NZ_CP042905.2"/>
</dbReference>
<dbReference type="Proteomes" id="UP000321408">
    <property type="component" value="Chromosome"/>
</dbReference>
<proteinExistence type="predicted"/>
<dbReference type="KEGG" id="psyt:DSAG12_03082"/>
<evidence type="ECO:0000313" key="2">
    <source>
        <dbReference type="EMBL" id="QEE17250.1"/>
    </source>
</evidence>
<keyword evidence="1" id="KW-0175">Coiled coil</keyword>
<sequence length="191" mass="22163">MGENQKTFEEKIDSFGNILQKFGLELIQSIGEMKHTLNILTEKIDKVEKEIINIKSLKNQLQEENKFKSEILAEMGQVKSMGNILTSKLEELSSKGILTMSNKKTFENPQQILELCQEKISKKNLSLHELSQVIKEAKEDLFVLTGGHKILFELGSFERKIKPDSEFSEKEKEEFILDLLKKIKEWKKKFD</sequence>
<evidence type="ECO:0000256" key="1">
    <source>
        <dbReference type="SAM" id="Coils"/>
    </source>
</evidence>
<dbReference type="GeneID" id="41331053"/>